<proteinExistence type="predicted"/>
<organism evidence="3 4">
    <name type="scientific">Aquitalea aquatica</name>
    <dbReference type="NCBI Taxonomy" id="3044273"/>
    <lineage>
        <taxon>Bacteria</taxon>
        <taxon>Pseudomonadati</taxon>
        <taxon>Pseudomonadota</taxon>
        <taxon>Betaproteobacteria</taxon>
        <taxon>Neisseriales</taxon>
        <taxon>Chromobacteriaceae</taxon>
        <taxon>Aquitalea</taxon>
    </lineage>
</organism>
<name>A0A838Y726_9NEIS</name>
<sequence>MTPLVLQAAVFKCISPAGQHSYQDQPCPADHAAHTLRGGNFSLVTREPYQLRELQDSRQQTAKQTRAMQQEQAKALQLRRRQLVQQDKHCRRLQARQQTLQRQLSLSRSPLQTQRLQSRLASLANDLHDAACPP</sequence>
<evidence type="ECO:0000256" key="1">
    <source>
        <dbReference type="SAM" id="MobiDB-lite"/>
    </source>
</evidence>
<accession>A0A838Y726</accession>
<feature type="compositionally biased region" description="Polar residues" evidence="1">
    <location>
        <begin position="57"/>
        <end position="68"/>
    </location>
</feature>
<reference evidence="3 4" key="1">
    <citation type="submission" date="2020-07" db="EMBL/GenBank/DDBJ databases">
        <title>Draft genome sequence of violacein-producing bacteria and related species.</title>
        <authorList>
            <person name="Wilson H.S."/>
            <person name="De Leon M.E."/>
        </authorList>
    </citation>
    <scope>NUCLEOTIDE SEQUENCE [LARGE SCALE GENOMIC DNA]</scope>
    <source>
        <strain evidence="3 4">HSC-21Su07</strain>
    </source>
</reference>
<dbReference type="RefSeq" id="WP_181834223.1">
    <property type="nucleotide sequence ID" value="NZ_JACERN010000001.1"/>
</dbReference>
<keyword evidence="4" id="KW-1185">Reference proteome</keyword>
<dbReference type="AlphaFoldDB" id="A0A838Y726"/>
<evidence type="ECO:0000313" key="3">
    <source>
        <dbReference type="EMBL" id="MBA4706855.1"/>
    </source>
</evidence>
<feature type="domain" description="DUF4124" evidence="2">
    <location>
        <begin position="2"/>
        <end position="36"/>
    </location>
</feature>
<evidence type="ECO:0000313" key="4">
    <source>
        <dbReference type="Proteomes" id="UP000545606"/>
    </source>
</evidence>
<gene>
    <name evidence="3" type="ORF">H2Z84_00450</name>
</gene>
<dbReference type="Proteomes" id="UP000545606">
    <property type="component" value="Unassembled WGS sequence"/>
</dbReference>
<evidence type="ECO:0000259" key="2">
    <source>
        <dbReference type="Pfam" id="PF13511"/>
    </source>
</evidence>
<comment type="caution">
    <text evidence="3">The sequence shown here is derived from an EMBL/GenBank/DDBJ whole genome shotgun (WGS) entry which is preliminary data.</text>
</comment>
<protein>
    <recommendedName>
        <fullName evidence="2">DUF4124 domain-containing protein</fullName>
    </recommendedName>
</protein>
<dbReference type="InterPro" id="IPR025392">
    <property type="entry name" value="DUF4124"/>
</dbReference>
<dbReference type="Pfam" id="PF13511">
    <property type="entry name" value="DUF4124"/>
    <property type="match status" value="1"/>
</dbReference>
<feature type="region of interest" description="Disordered" evidence="1">
    <location>
        <begin position="55"/>
        <end position="74"/>
    </location>
</feature>
<dbReference type="EMBL" id="JACERN010000001">
    <property type="protein sequence ID" value="MBA4706855.1"/>
    <property type="molecule type" value="Genomic_DNA"/>
</dbReference>